<evidence type="ECO:0000256" key="1">
    <source>
        <dbReference type="SAM" id="SignalP"/>
    </source>
</evidence>
<organism evidence="2 4">
    <name type="scientific">Punica granatum</name>
    <name type="common">Pomegranate</name>
    <dbReference type="NCBI Taxonomy" id="22663"/>
    <lineage>
        <taxon>Eukaryota</taxon>
        <taxon>Viridiplantae</taxon>
        <taxon>Streptophyta</taxon>
        <taxon>Embryophyta</taxon>
        <taxon>Tracheophyta</taxon>
        <taxon>Spermatophyta</taxon>
        <taxon>Magnoliopsida</taxon>
        <taxon>eudicotyledons</taxon>
        <taxon>Gunneridae</taxon>
        <taxon>Pentapetalae</taxon>
        <taxon>rosids</taxon>
        <taxon>malvids</taxon>
        <taxon>Myrtales</taxon>
        <taxon>Lythraceae</taxon>
        <taxon>Punica</taxon>
    </lineage>
</organism>
<reference evidence="4" key="1">
    <citation type="journal article" date="2017" name="Plant J.">
        <title>The pomegranate (Punica granatum L.) genome and the genomics of punicalagin biosynthesis.</title>
        <authorList>
            <person name="Qin G."/>
            <person name="Xu C."/>
            <person name="Ming R."/>
            <person name="Tang H."/>
            <person name="Guyot R."/>
            <person name="Kramer E.M."/>
            <person name="Hu Y."/>
            <person name="Yi X."/>
            <person name="Qi Y."/>
            <person name="Xu X."/>
            <person name="Gao Z."/>
            <person name="Pan H."/>
            <person name="Jian J."/>
            <person name="Tian Y."/>
            <person name="Yue Z."/>
            <person name="Xu Y."/>
        </authorList>
    </citation>
    <scope>NUCLEOTIDE SEQUENCE [LARGE SCALE GENOMIC DNA]</scope>
    <source>
        <strain evidence="4">cv. Dabenzi</strain>
    </source>
</reference>
<feature type="chain" id="PRO_5014071984" evidence="1">
    <location>
        <begin position="20"/>
        <end position="77"/>
    </location>
</feature>
<proteinExistence type="predicted"/>
<evidence type="ECO:0000313" key="3">
    <source>
        <dbReference type="EMBL" id="PKI69904.1"/>
    </source>
</evidence>
<dbReference type="EMBL" id="MTKT01001287">
    <property type="protein sequence ID" value="OWM84675.1"/>
    <property type="molecule type" value="Genomic_DNA"/>
</dbReference>
<dbReference type="Proteomes" id="UP000197138">
    <property type="component" value="Unassembled WGS sequence"/>
</dbReference>
<reference evidence="3 5" key="3">
    <citation type="submission" date="2017-11" db="EMBL/GenBank/DDBJ databases">
        <title>De-novo sequencing of pomegranate (Punica granatum L.) genome.</title>
        <authorList>
            <person name="Akparov Z."/>
            <person name="Amiraslanov A."/>
            <person name="Hajiyeva S."/>
            <person name="Abbasov M."/>
            <person name="Kaur K."/>
            <person name="Hamwieh A."/>
            <person name="Solovyev V."/>
            <person name="Salamov A."/>
            <person name="Braich B."/>
            <person name="Kosarev P."/>
            <person name="Mahmoud A."/>
            <person name="Hajiyev E."/>
            <person name="Babayeva S."/>
            <person name="Izzatullayeva V."/>
            <person name="Mammadov A."/>
            <person name="Mammadov A."/>
            <person name="Sharifova S."/>
            <person name="Ojaghi J."/>
            <person name="Eynullazada K."/>
            <person name="Bayramov B."/>
            <person name="Abdulazimova A."/>
            <person name="Shahmuradov I."/>
        </authorList>
    </citation>
    <scope>NUCLEOTIDE SEQUENCE [LARGE SCALE GENOMIC DNA]</scope>
    <source>
        <strain evidence="3">AG2017</strain>
        <strain evidence="5">cv. AG2017</strain>
        <tissue evidence="3">Leaf</tissue>
    </source>
</reference>
<accession>A0A218XHI5</accession>
<feature type="signal peptide" evidence="1">
    <location>
        <begin position="1"/>
        <end position="19"/>
    </location>
</feature>
<dbReference type="Proteomes" id="UP000233551">
    <property type="component" value="Unassembled WGS sequence"/>
</dbReference>
<evidence type="ECO:0000313" key="4">
    <source>
        <dbReference type="Proteomes" id="UP000197138"/>
    </source>
</evidence>
<evidence type="ECO:0000313" key="5">
    <source>
        <dbReference type="Proteomes" id="UP000233551"/>
    </source>
</evidence>
<evidence type="ECO:0000313" key="2">
    <source>
        <dbReference type="EMBL" id="OWM84675.1"/>
    </source>
</evidence>
<reference evidence="2" key="2">
    <citation type="submission" date="2017-06" db="EMBL/GenBank/DDBJ databases">
        <title>The pomegranate genome and the genomics of punicalagin biosynthesis.</title>
        <authorList>
            <person name="Xu C."/>
        </authorList>
    </citation>
    <scope>NUCLEOTIDE SEQUENCE [LARGE SCALE GENOMIC DNA]</scope>
    <source>
        <tissue evidence="2">Fresh leaf</tissue>
    </source>
</reference>
<comment type="caution">
    <text evidence="2">The sequence shown here is derived from an EMBL/GenBank/DDBJ whole genome shotgun (WGS) entry which is preliminary data.</text>
</comment>
<name>A0A218XHI5_PUNGR</name>
<keyword evidence="5" id="KW-1185">Reference proteome</keyword>
<sequence>MAGWLVWIIRTIIVELIKALVKWNMEKKKDKNESGPVSLSEKEIKAALQEHNLGENFLKEAVDEAKRQGCVISGTDG</sequence>
<dbReference type="EMBL" id="PGOL01000479">
    <property type="protein sequence ID" value="PKI69904.1"/>
    <property type="molecule type" value="Genomic_DNA"/>
</dbReference>
<dbReference type="AlphaFoldDB" id="A0A218XHI5"/>
<protein>
    <submittedName>
        <fullName evidence="2">Uncharacterized protein</fullName>
    </submittedName>
</protein>
<gene>
    <name evidence="2" type="ORF">CDL15_Pgr027462</name>
    <name evidence="3" type="ORF">CRG98_009779</name>
</gene>
<keyword evidence="1" id="KW-0732">Signal</keyword>